<reference evidence="2" key="1">
    <citation type="journal article" date="2016" name="Gigascience">
        <title>De novo construction of an expanded transcriptome assembly for the western tarnished plant bug, Lygus hesperus.</title>
        <authorList>
            <person name="Tassone E.E."/>
            <person name="Geib S.M."/>
            <person name="Hall B."/>
            <person name="Fabrick J.A."/>
            <person name="Brent C.S."/>
            <person name="Hull J.J."/>
        </authorList>
    </citation>
    <scope>NUCLEOTIDE SEQUENCE</scope>
</reference>
<organism evidence="2">
    <name type="scientific">Lygus hesperus</name>
    <name type="common">Western plant bug</name>
    <dbReference type="NCBI Taxonomy" id="30085"/>
    <lineage>
        <taxon>Eukaryota</taxon>
        <taxon>Metazoa</taxon>
        <taxon>Ecdysozoa</taxon>
        <taxon>Arthropoda</taxon>
        <taxon>Hexapoda</taxon>
        <taxon>Insecta</taxon>
        <taxon>Pterygota</taxon>
        <taxon>Neoptera</taxon>
        <taxon>Paraneoptera</taxon>
        <taxon>Hemiptera</taxon>
        <taxon>Heteroptera</taxon>
        <taxon>Panheteroptera</taxon>
        <taxon>Cimicomorpha</taxon>
        <taxon>Miridae</taxon>
        <taxon>Mirini</taxon>
        <taxon>Lygus</taxon>
    </lineage>
</organism>
<feature type="non-terminal residue" evidence="2">
    <location>
        <position position="179"/>
    </location>
</feature>
<sequence length="179" mass="20587">MQSLQRSQNLMELAKSSTALTTDNASFVFYQHPKTNPFHQQQSRQYVAAIAHLCSSSHASTHLLRYTHNQLLRSIRQSLQIWAELAARAGADDLQLLLSFQHRYGLRRPVDTVTPTLQDKSLSSHHVTDSHSDTFTDIALSVGQDAVMHPRYDDCGREGREGRERHESRERRESRKRHE</sequence>
<accession>A0A146L7C1</accession>
<evidence type="ECO:0000313" key="2">
    <source>
        <dbReference type="EMBL" id="JAQ03087.1"/>
    </source>
</evidence>
<protein>
    <submittedName>
        <fullName evidence="2">Uncharacterized protein</fullName>
    </submittedName>
</protein>
<name>A0A146L7C1_LYGHE</name>
<dbReference type="EMBL" id="GDHC01015542">
    <property type="protein sequence ID" value="JAQ03087.1"/>
    <property type="molecule type" value="Transcribed_RNA"/>
</dbReference>
<evidence type="ECO:0000256" key="1">
    <source>
        <dbReference type="SAM" id="MobiDB-lite"/>
    </source>
</evidence>
<gene>
    <name evidence="2" type="ORF">g.26265</name>
</gene>
<feature type="region of interest" description="Disordered" evidence="1">
    <location>
        <begin position="149"/>
        <end position="179"/>
    </location>
</feature>
<dbReference type="AlphaFoldDB" id="A0A146L7C1"/>
<feature type="compositionally biased region" description="Basic and acidic residues" evidence="1">
    <location>
        <begin position="149"/>
        <end position="173"/>
    </location>
</feature>
<proteinExistence type="predicted"/>